<accession>A0A0F7VKX3</accession>
<dbReference type="EMBL" id="LN831790">
    <property type="protein sequence ID" value="CQR59854.1"/>
    <property type="molecule type" value="Genomic_DNA"/>
</dbReference>
<gene>
    <name evidence="3" type="primary">sle_03920</name>
</gene>
<sequence>MRAKDGVGQSRAGNGQASVSRMRASRPAVRPDAPLTPQALRSLQGSVGNAAVVQLLHRGGHRQEQNEGVGSGLRPTEQAELQRAAVHEVIRSGGRRLDDATRVTMEARLGADFSDVRVHSGSAARASAAALGARAYTSGNHVVIGDGGADAHTLAHELTHVIQQRQGPVTGTDNGAGLKVSSPDDRFEREAEANARRALSEPVPAAGDDVGTVQGFAEYAPSQQHAEHVQRAVPHRKVDDQGNREDLAAFNEIVAGLDNAVQWAYDYVIGTPGLGALAEFDGHTRHWVRTWEAFLEGDVGKPSKEFGYAVESVATYRLKGTTTFADYHIGLQEVHGGTRPDVVLTGPGGRLVAALDITASGSQDHIFDKDNWEKRFPSFAEITYQSLTDVTLELMRGRKDATGSVSKEELAAFQAAAAERRNRFMERRDEIRADFDTYVKPLKPKPAVFNLRPELGIQLVVSWLRSGRFDLSDDVKRLDKTASCVLAALGVDGGQYGFTTGYTANVARGESFLMAADTRPTADAWGKTFEVKELGFDLT</sequence>
<dbReference type="Pfam" id="PF13699">
    <property type="entry name" value="eCIS_core"/>
    <property type="match status" value="1"/>
</dbReference>
<reference evidence="3 4" key="1">
    <citation type="submission" date="2015-02" db="EMBL/GenBank/DDBJ databases">
        <authorList>
            <person name="Gomez-Escribano P.J."/>
        </authorList>
    </citation>
    <scope>NUCLEOTIDE SEQUENCE [LARGE SCALE GENOMIC DNA]</scope>
    <source>
        <strain evidence="4">C34 (DSM 42122 / NRRL B-24963)</strain>
    </source>
</reference>
<dbReference type="AlphaFoldDB" id="A0A0F7VKX3"/>
<name>A0A0F7VKX3_STRLW</name>
<evidence type="ECO:0000256" key="1">
    <source>
        <dbReference type="SAM" id="MobiDB-lite"/>
    </source>
</evidence>
<dbReference type="Proteomes" id="UP000035016">
    <property type="component" value="Chromosome Chromosome"/>
</dbReference>
<organism evidence="3 4">
    <name type="scientific">Streptomyces leeuwenhoekii</name>
    <dbReference type="NCBI Taxonomy" id="1437453"/>
    <lineage>
        <taxon>Bacteria</taxon>
        <taxon>Bacillati</taxon>
        <taxon>Actinomycetota</taxon>
        <taxon>Actinomycetes</taxon>
        <taxon>Kitasatosporales</taxon>
        <taxon>Streptomycetaceae</taxon>
        <taxon>Streptomyces</taxon>
    </lineage>
</organism>
<evidence type="ECO:0000313" key="4">
    <source>
        <dbReference type="Proteomes" id="UP000035016"/>
    </source>
</evidence>
<dbReference type="InterPro" id="IPR025295">
    <property type="entry name" value="eCIS_core_dom"/>
</dbReference>
<feature type="region of interest" description="Disordered" evidence="1">
    <location>
        <begin position="1"/>
        <end position="34"/>
    </location>
</feature>
<feature type="region of interest" description="Disordered" evidence="1">
    <location>
        <begin position="59"/>
        <end position="79"/>
    </location>
</feature>
<proteinExistence type="predicted"/>
<feature type="domain" description="eCIS core" evidence="2">
    <location>
        <begin position="97"/>
        <end position="167"/>
    </location>
</feature>
<evidence type="ECO:0000313" key="3">
    <source>
        <dbReference type="EMBL" id="CQR59854.1"/>
    </source>
</evidence>
<protein>
    <recommendedName>
        <fullName evidence="2">eCIS core domain-containing protein</fullName>
    </recommendedName>
</protein>
<dbReference type="KEGG" id="sle:sle_03920"/>
<evidence type="ECO:0000259" key="2">
    <source>
        <dbReference type="Pfam" id="PF13699"/>
    </source>
</evidence>